<dbReference type="Proteomes" id="UP000519004">
    <property type="component" value="Unassembled WGS sequence"/>
</dbReference>
<feature type="domain" description="Type II secretion system protein GspB C-terminal" evidence="3">
    <location>
        <begin position="205"/>
        <end position="263"/>
    </location>
</feature>
<comment type="caution">
    <text evidence="4">The sequence shown here is derived from an EMBL/GenBank/DDBJ whole genome shotgun (WGS) entry which is preliminary data.</text>
</comment>
<evidence type="ECO:0000313" key="4">
    <source>
        <dbReference type="EMBL" id="MBB5014645.1"/>
    </source>
</evidence>
<reference evidence="4 5" key="1">
    <citation type="submission" date="2020-08" db="EMBL/GenBank/DDBJ databases">
        <title>Genomic Encyclopedia of Type Strains, Phase IV (KMG-IV): sequencing the most valuable type-strain genomes for metagenomic binning, comparative biology and taxonomic classification.</title>
        <authorList>
            <person name="Goeker M."/>
        </authorList>
    </citation>
    <scope>NUCLEOTIDE SEQUENCE [LARGE SCALE GENOMIC DNA]</scope>
    <source>
        <strain evidence="4 5">DSM 25897</strain>
    </source>
</reference>
<dbReference type="GO" id="GO:0015627">
    <property type="term" value="C:type II protein secretion system complex"/>
    <property type="evidence" value="ECO:0007669"/>
    <property type="project" value="InterPro"/>
</dbReference>
<keyword evidence="2" id="KW-1133">Transmembrane helix</keyword>
<proteinExistence type="predicted"/>
<protein>
    <submittedName>
        <fullName evidence="4">General secretion pathway protein B</fullName>
    </submittedName>
</protein>
<dbReference type="InterPro" id="IPR032389">
    <property type="entry name" value="GspB_C"/>
</dbReference>
<evidence type="ECO:0000313" key="5">
    <source>
        <dbReference type="Proteomes" id="UP000519004"/>
    </source>
</evidence>
<keyword evidence="2" id="KW-0812">Transmembrane</keyword>
<evidence type="ECO:0000256" key="2">
    <source>
        <dbReference type="SAM" id="Phobius"/>
    </source>
</evidence>
<evidence type="ECO:0000259" key="3">
    <source>
        <dbReference type="Pfam" id="PF16537"/>
    </source>
</evidence>
<feature type="compositionally biased region" description="Low complexity" evidence="1">
    <location>
        <begin position="133"/>
        <end position="149"/>
    </location>
</feature>
<accession>A0A7W7XYD2</accession>
<feature type="transmembrane region" description="Helical" evidence="2">
    <location>
        <begin position="41"/>
        <end position="59"/>
    </location>
</feature>
<dbReference type="EMBL" id="JACHHX010000003">
    <property type="protein sequence ID" value="MBB5014645.1"/>
    <property type="molecule type" value="Genomic_DNA"/>
</dbReference>
<evidence type="ECO:0000256" key="1">
    <source>
        <dbReference type="SAM" id="MobiDB-lite"/>
    </source>
</evidence>
<dbReference type="Pfam" id="PF16537">
    <property type="entry name" value="T2SSB"/>
    <property type="match status" value="1"/>
</dbReference>
<feature type="region of interest" description="Disordered" evidence="1">
    <location>
        <begin position="76"/>
        <end position="149"/>
    </location>
</feature>
<keyword evidence="5" id="KW-1185">Reference proteome</keyword>
<keyword evidence="2" id="KW-0472">Membrane</keyword>
<dbReference type="RefSeq" id="WP_183947233.1">
    <property type="nucleotide sequence ID" value="NZ_JACHHX010000003.1"/>
</dbReference>
<gene>
    <name evidence="4" type="ORF">HNQ58_000521</name>
</gene>
<organism evidence="4 5">
    <name type="scientific">Rehaibacterium terrae</name>
    <dbReference type="NCBI Taxonomy" id="1341696"/>
    <lineage>
        <taxon>Bacteria</taxon>
        <taxon>Pseudomonadati</taxon>
        <taxon>Pseudomonadota</taxon>
        <taxon>Gammaproteobacteria</taxon>
        <taxon>Lysobacterales</taxon>
        <taxon>Lysobacteraceae</taxon>
        <taxon>Rehaibacterium</taxon>
    </lineage>
</organism>
<dbReference type="AlphaFoldDB" id="A0A7W7XYD2"/>
<feature type="compositionally biased region" description="Low complexity" evidence="1">
    <location>
        <begin position="83"/>
        <end position="120"/>
    </location>
</feature>
<feature type="compositionally biased region" description="Pro residues" evidence="1">
    <location>
        <begin position="121"/>
        <end position="132"/>
    </location>
</feature>
<name>A0A7W7XYD2_9GAMM</name>
<sequence length="265" mass="26907">MSLILEALRKSEAERRLGQVPDLLAPLPAQAVPPRRRARRGLLFAGALIAVAAGAWWLGQRQATLPGAAYPPVASPDTPPVVAPTASPTPAAAPPADMESPLPAPATPGATTSTASVAPTPAMPRPAPPAATPPVSGGSEAAAAANARSGPASDAELAALRARLEAAATAAAPPRAPAAALPAAADATDAPLPIDLLSAAERSALPPLRLTMHVYTEDPAQRFVILDGQRRTEGTLLGDSLRLEAIRRDGVVLDLGGRRVLLPRP</sequence>